<dbReference type="PANTHER" id="PTHR35826">
    <property type="entry name" value="PROTEIN ATP6V1FNB-LIKE"/>
    <property type="match status" value="1"/>
</dbReference>
<dbReference type="OrthoDB" id="410807at2759"/>
<evidence type="ECO:0000313" key="2">
    <source>
        <dbReference type="Ensembl" id="ENSLLEP00000044072.1"/>
    </source>
</evidence>
<gene>
    <name evidence="2" type="primary">SPMIP1</name>
</gene>
<accession>A0A8C5QY12</accession>
<organism evidence="2 3">
    <name type="scientific">Leptobrachium leishanense</name>
    <name type="common">Leishan spiny toad</name>
    <dbReference type="NCBI Taxonomy" id="445787"/>
    <lineage>
        <taxon>Eukaryota</taxon>
        <taxon>Metazoa</taxon>
        <taxon>Chordata</taxon>
        <taxon>Craniata</taxon>
        <taxon>Vertebrata</taxon>
        <taxon>Euteleostomi</taxon>
        <taxon>Amphibia</taxon>
        <taxon>Batrachia</taxon>
        <taxon>Anura</taxon>
        <taxon>Pelobatoidea</taxon>
        <taxon>Megophryidae</taxon>
        <taxon>Leptobrachium</taxon>
    </lineage>
</organism>
<dbReference type="Pfam" id="PF22589">
    <property type="entry name" value="SPMIP1"/>
    <property type="match status" value="1"/>
</dbReference>
<dbReference type="AlphaFoldDB" id="A0A8C5QY12"/>
<evidence type="ECO:0000259" key="1">
    <source>
        <dbReference type="Pfam" id="PF22589"/>
    </source>
</evidence>
<dbReference type="Proteomes" id="UP000694569">
    <property type="component" value="Unplaced"/>
</dbReference>
<dbReference type="GeneTree" id="ENSGT00390000003224"/>
<name>A0A8C5QY12_9ANUR</name>
<protein>
    <submittedName>
        <fullName evidence="2">Sperm microtubule inner protein 1</fullName>
    </submittedName>
</protein>
<keyword evidence="3" id="KW-1185">Reference proteome</keyword>
<dbReference type="PANTHER" id="PTHR35826:SF2">
    <property type="entry name" value="PROTEIN ATP6V1FNB"/>
    <property type="match status" value="1"/>
</dbReference>
<proteinExistence type="predicted"/>
<feature type="domain" description="Sperm microtubule inner protein 1 C-terminal" evidence="1">
    <location>
        <begin position="89"/>
        <end position="158"/>
    </location>
</feature>
<reference evidence="2" key="2">
    <citation type="submission" date="2025-09" db="UniProtKB">
        <authorList>
            <consortium name="Ensembl"/>
        </authorList>
    </citation>
    <scope>IDENTIFICATION</scope>
</reference>
<evidence type="ECO:0000313" key="3">
    <source>
        <dbReference type="Proteomes" id="UP000694569"/>
    </source>
</evidence>
<reference evidence="2" key="1">
    <citation type="submission" date="2025-08" db="UniProtKB">
        <authorList>
            <consortium name="Ensembl"/>
        </authorList>
    </citation>
    <scope>IDENTIFICATION</scope>
</reference>
<sequence>MARMLNLTTQKQEFMKETYAKEFLLKLKWQRRYGTELKIKEQPRPKRKTQHDIKLPAINNTDLVTIAEQGTLGTIGQLQKDFQMRNEGLQDQSAILCVGDMKPVTPKTRSLLYHGTSREGEGRYKYLRVRRYKKPEEKYVYPLTSNQTYGWQIGKHERNLLYISGMSTKENNRKENGTFTVSIAYLNHHQ</sequence>
<dbReference type="Ensembl" id="ENSLLET00000045839.1">
    <property type="protein sequence ID" value="ENSLLEP00000044072.1"/>
    <property type="gene ID" value="ENSLLEG00000027986.1"/>
</dbReference>
<dbReference type="InterPro" id="IPR054323">
    <property type="entry name" value="SPMIP1_C"/>
</dbReference>